<dbReference type="PANTHER" id="PTHR35565:SF1">
    <property type="entry name" value="TYPE VI SECRETION SYSTEM CONTRACTILE SHEATH LARGE SUBUNIT"/>
    <property type="match status" value="1"/>
</dbReference>
<dbReference type="Proteomes" id="UP000075420">
    <property type="component" value="Unassembled WGS sequence"/>
</dbReference>
<dbReference type="NCBIfam" id="TIGR03355">
    <property type="entry name" value="VI_chp_2"/>
    <property type="match status" value="1"/>
</dbReference>
<dbReference type="Pfam" id="PF05943">
    <property type="entry name" value="VipB"/>
    <property type="match status" value="1"/>
</dbReference>
<sequence>MATETQVAGSAGVQTLEGGSLLDEILAETKMTPGDEGYEIAKRGVQAFISELVAPRREGEKVDKAFVDALIAEIDVKLSRQIDEILHHPSFQKLESAWRGLKFVIDRCDFRENIKVEMLNCSKEDLLADFEDAPEVPKSGLYKLVYSAEFGQFGGKPVGAIIANYEFGPGPQDIALLQKCAAVAAMSHAPFIAAAGAQFFGLKDFIGLPNLKDLKALFEGPQYTKWNAFRETEDARYVGLVMPRFLLRLPFGANTVPVKAFNYEEDVVGKHDAYCWGNATYAFATRLADSFAKYRWCPNIIGPQAGGAVENLPLHQYEAMGEIQTKVPTEIMLTERREFELSEEGFIGLTFRKDSDNACFFSANSAQKPKFYGQSEEGRAAEMNYRLGTQLPYMLIMCRIAHYLKVLQREQIGTWKERADLEKELNDWIGQYVADQDVVSAATRGRRPLRKARIIVTEVPGNAGWYKVDMQVRPHFKYMGAFFTLSLVGKLDKE</sequence>
<dbReference type="EMBL" id="JELY01003273">
    <property type="protein sequence ID" value="KYF50144.1"/>
    <property type="molecule type" value="Genomic_DNA"/>
</dbReference>
<reference evidence="3 4" key="1">
    <citation type="submission" date="2014-02" db="EMBL/GenBank/DDBJ databases">
        <title>The small core and large imbalanced accessory genome model reveals a collaborative survival strategy of Sorangium cellulosum strains in nature.</title>
        <authorList>
            <person name="Han K."/>
            <person name="Peng R."/>
            <person name="Blom J."/>
            <person name="Li Y.-Z."/>
        </authorList>
    </citation>
    <scope>NUCLEOTIDE SEQUENCE [LARGE SCALE GENOMIC DNA]</scope>
    <source>
        <strain evidence="3 4">So0157-25</strain>
    </source>
</reference>
<comment type="caution">
    <text evidence="3">The sequence shown here is derived from an EMBL/GenBank/DDBJ whole genome shotgun (WGS) entry which is preliminary data.</text>
</comment>
<feature type="domain" description="TssC1 N-terminal" evidence="1">
    <location>
        <begin position="68"/>
        <end position="367"/>
    </location>
</feature>
<dbReference type="PANTHER" id="PTHR35565">
    <property type="entry name" value="CYTOPLASMIC PROTEIN-RELATED"/>
    <property type="match status" value="1"/>
</dbReference>
<name>A0A150P3Y0_SORCE</name>
<proteinExistence type="predicted"/>
<dbReference type="Pfam" id="PF18945">
    <property type="entry name" value="VipB_2"/>
    <property type="match status" value="1"/>
</dbReference>
<gene>
    <name evidence="3" type="ORF">BE08_17480</name>
</gene>
<accession>A0A150P3Y0</accession>
<feature type="domain" description="TssC1 C-terminal" evidence="2">
    <location>
        <begin position="381"/>
        <end position="491"/>
    </location>
</feature>
<evidence type="ECO:0000259" key="1">
    <source>
        <dbReference type="Pfam" id="PF05943"/>
    </source>
</evidence>
<evidence type="ECO:0000259" key="2">
    <source>
        <dbReference type="Pfam" id="PF18945"/>
    </source>
</evidence>
<evidence type="ECO:0000313" key="4">
    <source>
        <dbReference type="Proteomes" id="UP000075420"/>
    </source>
</evidence>
<protein>
    <submittedName>
        <fullName evidence="3">Type VI secretion protein</fullName>
    </submittedName>
</protein>
<organism evidence="3 4">
    <name type="scientific">Sorangium cellulosum</name>
    <name type="common">Polyangium cellulosum</name>
    <dbReference type="NCBI Taxonomy" id="56"/>
    <lineage>
        <taxon>Bacteria</taxon>
        <taxon>Pseudomonadati</taxon>
        <taxon>Myxococcota</taxon>
        <taxon>Polyangia</taxon>
        <taxon>Polyangiales</taxon>
        <taxon>Polyangiaceae</taxon>
        <taxon>Sorangium</taxon>
    </lineage>
</organism>
<evidence type="ECO:0000313" key="3">
    <source>
        <dbReference type="EMBL" id="KYF50144.1"/>
    </source>
</evidence>
<dbReference type="InterPro" id="IPR044032">
    <property type="entry name" value="TssC1_C"/>
</dbReference>
<dbReference type="AlphaFoldDB" id="A0A150P3Y0"/>
<dbReference type="InterPro" id="IPR044031">
    <property type="entry name" value="TssC1_N"/>
</dbReference>
<dbReference type="InterPro" id="IPR010269">
    <property type="entry name" value="T6SS_TssC-like"/>
</dbReference>